<dbReference type="Pfam" id="PF00482">
    <property type="entry name" value="T2SSF"/>
    <property type="match status" value="2"/>
</dbReference>
<evidence type="ECO:0000256" key="4">
    <source>
        <dbReference type="ARBA" id="ARBA00022692"/>
    </source>
</evidence>
<feature type="transmembrane region" description="Helical" evidence="7">
    <location>
        <begin position="313"/>
        <end position="337"/>
    </location>
</feature>
<dbReference type="PANTHER" id="PTHR30012:SF0">
    <property type="entry name" value="TYPE II SECRETION SYSTEM PROTEIN F-RELATED"/>
    <property type="match status" value="1"/>
</dbReference>
<dbReference type="RefSeq" id="WP_257821238.1">
    <property type="nucleotide sequence ID" value="NZ_JABXYM010000001.1"/>
</dbReference>
<name>A0A9Q4B1M2_SALAG</name>
<keyword evidence="4 7" id="KW-0812">Transmembrane</keyword>
<feature type="domain" description="Type II secretion system protein GspF" evidence="8">
    <location>
        <begin position="210"/>
        <end position="332"/>
    </location>
</feature>
<gene>
    <name evidence="9" type="ORF">HXA33_09050</name>
</gene>
<dbReference type="NCBIfam" id="NF041012">
    <property type="entry name" value="T4P_ComGB"/>
    <property type="match status" value="1"/>
</dbReference>
<feature type="transmembrane region" description="Helical" evidence="7">
    <location>
        <begin position="153"/>
        <end position="180"/>
    </location>
</feature>
<dbReference type="Proteomes" id="UP001057753">
    <property type="component" value="Unassembled WGS sequence"/>
</dbReference>
<evidence type="ECO:0000313" key="10">
    <source>
        <dbReference type="Proteomes" id="UP001057753"/>
    </source>
</evidence>
<reference evidence="9" key="1">
    <citation type="submission" date="2020-06" db="EMBL/GenBank/DDBJ databases">
        <title>Insight into the genomes of haloalkaliphilic bacilli from Kenyan soda lakes.</title>
        <authorList>
            <person name="Mwirichia R."/>
            <person name="Villamizar G.C."/>
            <person name="Poehlein A."/>
            <person name="Mugweru J."/>
            <person name="Kipnyargis A."/>
            <person name="Kiplimo D."/>
            <person name="Orwa P."/>
            <person name="Daniel R."/>
        </authorList>
    </citation>
    <scope>NUCLEOTIDE SEQUENCE</scope>
    <source>
        <strain evidence="9">B1096_S55</strain>
    </source>
</reference>
<keyword evidence="6 7" id="KW-0472">Membrane</keyword>
<sequence>MSHLFKNDRTRSDFLYQLSSLLNEGYTLSEAINMQIQFSNSKRKKWLESVYFHLLHGDALTDQFVEVGFPKEILSYLTFMERYGDIRVGLYRASDILKKRYEFKEKLRKVVHYPFLLLIGFMIMGVVMVEGVLPQFALSFQSMNQELPFLTRIILVMSQWLGLPFFVACAMILLIVIMWFRRKPVIDQVGLALSLPLVKHYLRQLLTYYFTSQFYPLLKNGFSLKETLNIIEKSAYLTFFQQEAHRLRLGLEAGHDLADLVSEVPFYLPQLYTVISMGESKGDVGREFERFSEFLFHQMYENTYKVLQVFQPAILCIIGIGITILFLSMMLPVLSIMDAW</sequence>
<dbReference type="AlphaFoldDB" id="A0A9Q4B1M2"/>
<dbReference type="InterPro" id="IPR003004">
    <property type="entry name" value="GspF/PilC"/>
</dbReference>
<proteinExistence type="inferred from homology"/>
<evidence type="ECO:0000313" key="9">
    <source>
        <dbReference type="EMBL" id="MCR6096703.1"/>
    </source>
</evidence>
<comment type="caution">
    <text evidence="9">The sequence shown here is derived from an EMBL/GenBank/DDBJ whole genome shotgun (WGS) entry which is preliminary data.</text>
</comment>
<dbReference type="EMBL" id="JABXYM010000001">
    <property type="protein sequence ID" value="MCR6096703.1"/>
    <property type="molecule type" value="Genomic_DNA"/>
</dbReference>
<comment type="similarity">
    <text evidence="2">Belongs to the GSP F family.</text>
</comment>
<keyword evidence="5 7" id="KW-1133">Transmembrane helix</keyword>
<protein>
    <submittedName>
        <fullName evidence="9">Type II secretion system F family protein</fullName>
    </submittedName>
</protein>
<feature type="transmembrane region" description="Helical" evidence="7">
    <location>
        <begin position="110"/>
        <end position="133"/>
    </location>
</feature>
<comment type="subcellular location">
    <subcellularLocation>
        <location evidence="1">Cell membrane</location>
        <topology evidence="1">Multi-pass membrane protein</topology>
    </subcellularLocation>
</comment>
<evidence type="ECO:0000256" key="1">
    <source>
        <dbReference type="ARBA" id="ARBA00004651"/>
    </source>
</evidence>
<evidence type="ECO:0000256" key="2">
    <source>
        <dbReference type="ARBA" id="ARBA00005745"/>
    </source>
</evidence>
<keyword evidence="10" id="KW-1185">Reference proteome</keyword>
<evidence type="ECO:0000256" key="3">
    <source>
        <dbReference type="ARBA" id="ARBA00022475"/>
    </source>
</evidence>
<feature type="domain" description="Type II secretion system protein GspF" evidence="8">
    <location>
        <begin position="14"/>
        <end position="134"/>
    </location>
</feature>
<dbReference type="InterPro" id="IPR018076">
    <property type="entry name" value="T2SS_GspF_dom"/>
</dbReference>
<evidence type="ECO:0000256" key="5">
    <source>
        <dbReference type="ARBA" id="ARBA00022989"/>
    </source>
</evidence>
<dbReference type="InterPro" id="IPR042094">
    <property type="entry name" value="T2SS_GspF_sf"/>
</dbReference>
<dbReference type="Gene3D" id="1.20.81.30">
    <property type="entry name" value="Type II secretion system (T2SS), domain F"/>
    <property type="match status" value="2"/>
</dbReference>
<dbReference type="InterPro" id="IPR047692">
    <property type="entry name" value="T4P_ComGB"/>
</dbReference>
<evidence type="ECO:0000259" key="8">
    <source>
        <dbReference type="Pfam" id="PF00482"/>
    </source>
</evidence>
<dbReference type="GO" id="GO:0005886">
    <property type="term" value="C:plasma membrane"/>
    <property type="evidence" value="ECO:0007669"/>
    <property type="project" value="UniProtKB-SubCell"/>
</dbReference>
<evidence type="ECO:0000256" key="6">
    <source>
        <dbReference type="ARBA" id="ARBA00023136"/>
    </source>
</evidence>
<keyword evidence="3" id="KW-1003">Cell membrane</keyword>
<accession>A0A9Q4B1M2</accession>
<dbReference type="PANTHER" id="PTHR30012">
    <property type="entry name" value="GENERAL SECRETION PATHWAY PROTEIN"/>
    <property type="match status" value="1"/>
</dbReference>
<organism evidence="9 10">
    <name type="scientific">Salipaludibacillus agaradhaerens</name>
    <name type="common">Bacillus agaradhaerens</name>
    <dbReference type="NCBI Taxonomy" id="76935"/>
    <lineage>
        <taxon>Bacteria</taxon>
        <taxon>Bacillati</taxon>
        <taxon>Bacillota</taxon>
        <taxon>Bacilli</taxon>
        <taxon>Bacillales</taxon>
        <taxon>Bacillaceae</taxon>
    </lineage>
</organism>
<evidence type="ECO:0000256" key="7">
    <source>
        <dbReference type="SAM" id="Phobius"/>
    </source>
</evidence>